<dbReference type="HAMAP" id="MF_00838">
    <property type="entry name" value="DacB"/>
    <property type="match status" value="1"/>
</dbReference>
<keyword evidence="6" id="KW-1133">Transmembrane helix</keyword>
<name>A0ABU8FVZ0_9BACI</name>
<keyword evidence="3 6" id="KW-0548">Nucleotidyltransferase</keyword>
<comment type="function">
    <text evidence="6">Catalyzes the condensation of 2 ATP molecules into cyclic di-AMP (c-di-AMP), a second messenger used to regulate differing processes in different bacteria.</text>
</comment>
<keyword evidence="6" id="KW-1003">Cell membrane</keyword>
<dbReference type="InterPro" id="IPR019457">
    <property type="entry name" value="CdaS_N"/>
</dbReference>
<dbReference type="EC" id="2.7.7.85" evidence="6"/>
<dbReference type="Proteomes" id="UP001367922">
    <property type="component" value="Unassembled WGS sequence"/>
</dbReference>
<dbReference type="InterPro" id="IPR053472">
    <property type="entry name" value="DAC_CdaS-like"/>
</dbReference>
<dbReference type="SUPFAM" id="SSF143597">
    <property type="entry name" value="YojJ-like"/>
    <property type="match status" value="1"/>
</dbReference>
<dbReference type="Gene3D" id="1.10.287.770">
    <property type="entry name" value="YojJ-like"/>
    <property type="match status" value="1"/>
</dbReference>
<keyword evidence="5 6" id="KW-0067">ATP-binding</keyword>
<keyword evidence="6" id="KW-0472">Membrane</keyword>
<dbReference type="InterPro" id="IPR050338">
    <property type="entry name" value="DisA"/>
</dbReference>
<dbReference type="EMBL" id="JBAWSV010000003">
    <property type="protein sequence ID" value="MEI4830166.1"/>
    <property type="molecule type" value="Genomic_DNA"/>
</dbReference>
<dbReference type="InterPro" id="IPR034693">
    <property type="entry name" value="CdaS"/>
</dbReference>
<dbReference type="Pfam" id="PF02457">
    <property type="entry name" value="DAC"/>
    <property type="match status" value="1"/>
</dbReference>
<dbReference type="InterPro" id="IPR036888">
    <property type="entry name" value="DNA_integrity_DisA_N_sf"/>
</dbReference>
<evidence type="ECO:0000256" key="2">
    <source>
        <dbReference type="ARBA" id="ARBA00022679"/>
    </source>
</evidence>
<evidence type="ECO:0000259" key="7">
    <source>
        <dbReference type="PROSITE" id="PS51794"/>
    </source>
</evidence>
<evidence type="ECO:0000256" key="4">
    <source>
        <dbReference type="ARBA" id="ARBA00022741"/>
    </source>
</evidence>
<evidence type="ECO:0000256" key="1">
    <source>
        <dbReference type="ARBA" id="ARBA00000877"/>
    </source>
</evidence>
<keyword evidence="6" id="KW-0812">Transmembrane</keyword>
<dbReference type="NCBIfam" id="NF038328">
    <property type="entry name" value="c-di-AMP_CdaS"/>
    <property type="match status" value="1"/>
</dbReference>
<comment type="similarity">
    <text evidence="6">Belongs to the adenylate cyclase family. DacB/CdaS subfamily.</text>
</comment>
<dbReference type="PROSITE" id="PS51794">
    <property type="entry name" value="DAC"/>
    <property type="match status" value="1"/>
</dbReference>
<keyword evidence="4 6" id="KW-0547">Nucleotide-binding</keyword>
<protein>
    <recommendedName>
        <fullName evidence="6">Diadenylate cyclase</fullName>
        <shortName evidence="6">DAC</shortName>
        <ecNumber evidence="6">2.7.7.85</ecNumber>
    </recommendedName>
    <alternativeName>
        <fullName evidence="6">Cyclic-di-AMP synthase</fullName>
        <shortName evidence="6">c-di-AMP synthase</shortName>
    </alternativeName>
</protein>
<dbReference type="GO" id="GO:0106408">
    <property type="term" value="F:diadenylate cyclase activity"/>
    <property type="evidence" value="ECO:0007669"/>
    <property type="project" value="UniProtKB-EC"/>
</dbReference>
<comment type="caution">
    <text evidence="8">The sequence shown here is derived from an EMBL/GenBank/DDBJ whole genome shotgun (WGS) entry which is preliminary data.</text>
</comment>
<dbReference type="InterPro" id="IPR003390">
    <property type="entry name" value="DNA_integrity_scan_DisA_N"/>
</dbReference>
<dbReference type="Gene3D" id="3.40.1700.10">
    <property type="entry name" value="DNA integrity scanning protein, DisA, N-terminal domain"/>
    <property type="match status" value="1"/>
</dbReference>
<evidence type="ECO:0000256" key="6">
    <source>
        <dbReference type="HAMAP-Rule" id="MF_00838"/>
    </source>
</evidence>
<evidence type="ECO:0000256" key="5">
    <source>
        <dbReference type="ARBA" id="ARBA00022840"/>
    </source>
</evidence>
<evidence type="ECO:0000313" key="9">
    <source>
        <dbReference type="Proteomes" id="UP001367922"/>
    </source>
</evidence>
<organism evidence="8 9">
    <name type="scientific">Bacillus yunxiaonensis</name>
    <dbReference type="NCBI Taxonomy" id="3127665"/>
    <lineage>
        <taxon>Bacteria</taxon>
        <taxon>Bacillati</taxon>
        <taxon>Bacillota</taxon>
        <taxon>Bacilli</taxon>
        <taxon>Bacillales</taxon>
        <taxon>Bacillaceae</taxon>
        <taxon>Bacillus</taxon>
    </lineage>
</organism>
<accession>A0ABU8FVZ0</accession>
<evidence type="ECO:0000313" key="8">
    <source>
        <dbReference type="EMBL" id="MEI4830166.1"/>
    </source>
</evidence>
<feature type="domain" description="DAC" evidence="7">
    <location>
        <begin position="54"/>
        <end position="201"/>
    </location>
</feature>
<comment type="subunit">
    <text evidence="6">Probably oligomerizes.</text>
</comment>
<gene>
    <name evidence="8" type="primary">cdaS</name>
    <name evidence="6" type="synonym">dacB</name>
    <name evidence="8" type="ORF">WAX78_11945</name>
</gene>
<keyword evidence="2 6" id="KW-0808">Transferase</keyword>
<dbReference type="Pfam" id="PF10372">
    <property type="entry name" value="CdaS_N"/>
    <property type="match status" value="1"/>
</dbReference>
<proteinExistence type="inferred from homology"/>
<dbReference type="PANTHER" id="PTHR34185:SF2">
    <property type="entry name" value="CYCLIC DI-AMP SYNTHASE CDAS"/>
    <property type="match status" value="1"/>
</dbReference>
<evidence type="ECO:0000256" key="3">
    <source>
        <dbReference type="ARBA" id="ARBA00022695"/>
    </source>
</evidence>
<sequence length="201" mass="22412">MEEWTLSEKLKHQIKESIQNVEVELTKIKQALDNEHECILCKVEGIQHMLMHIQANAASYYMKTYLSPFTDCYISLTTAMQHLAEKKHGALIAIERQDALDNFIQSGTPLTAQLTAPLLESIFYPGNPLHDGAVLIKENHIISAANILPLSQHVTKERKLGTRHRAAIGLSEVSDAFVLVVSEETGRTSFALDGTLYTISL</sequence>
<reference evidence="8 9" key="1">
    <citation type="submission" date="2024-01" db="EMBL/GenBank/DDBJ databases">
        <title>Seven novel Bacillus-like species.</title>
        <authorList>
            <person name="Liu G."/>
        </authorList>
    </citation>
    <scope>NUCLEOTIDE SEQUENCE [LARGE SCALE GENOMIC DNA]</scope>
    <source>
        <strain evidence="8 9">FJAT-53711</strain>
    </source>
</reference>
<dbReference type="PANTHER" id="PTHR34185">
    <property type="entry name" value="DIADENYLATE CYCLASE"/>
    <property type="match status" value="1"/>
</dbReference>
<keyword evidence="9" id="KW-1185">Reference proteome</keyword>
<comment type="catalytic activity">
    <reaction evidence="1 6">
        <text>2 ATP = 3',3'-c-di-AMP + 2 diphosphate</text>
        <dbReference type="Rhea" id="RHEA:35655"/>
        <dbReference type="ChEBI" id="CHEBI:30616"/>
        <dbReference type="ChEBI" id="CHEBI:33019"/>
        <dbReference type="ChEBI" id="CHEBI:71500"/>
        <dbReference type="EC" id="2.7.7.85"/>
    </reaction>
</comment>
<dbReference type="RefSeq" id="WP_336482477.1">
    <property type="nucleotide sequence ID" value="NZ_JBAWSV010000003.1"/>
</dbReference>